<reference evidence="3 4" key="1">
    <citation type="submission" date="2017-04" db="EMBL/GenBank/DDBJ databases">
        <title>Draft genome sequence of Tuber borchii Vittad., a whitish edible truffle.</title>
        <authorList>
            <consortium name="DOE Joint Genome Institute"/>
            <person name="Murat C."/>
            <person name="Kuo A."/>
            <person name="Barry K.W."/>
            <person name="Clum A."/>
            <person name="Dockter R.B."/>
            <person name="Fauchery L."/>
            <person name="Iotti M."/>
            <person name="Kohler A."/>
            <person name="Labutti K."/>
            <person name="Lindquist E.A."/>
            <person name="Lipzen A."/>
            <person name="Ohm R.A."/>
            <person name="Wang M."/>
            <person name="Grigoriev I.V."/>
            <person name="Zambonelli A."/>
            <person name="Martin F.M."/>
        </authorList>
    </citation>
    <scope>NUCLEOTIDE SEQUENCE [LARGE SCALE GENOMIC DNA]</scope>
    <source>
        <strain evidence="3 4">Tbo3840</strain>
    </source>
</reference>
<dbReference type="Proteomes" id="UP000244722">
    <property type="component" value="Unassembled WGS sequence"/>
</dbReference>
<feature type="compositionally biased region" description="Polar residues" evidence="2">
    <location>
        <begin position="591"/>
        <end position="611"/>
    </location>
</feature>
<keyword evidence="4" id="KW-1185">Reference proteome</keyword>
<evidence type="ECO:0000256" key="2">
    <source>
        <dbReference type="SAM" id="MobiDB-lite"/>
    </source>
</evidence>
<feature type="compositionally biased region" description="Gly residues" evidence="2">
    <location>
        <begin position="568"/>
        <end position="586"/>
    </location>
</feature>
<dbReference type="EMBL" id="NESQ01000369">
    <property type="protein sequence ID" value="PUU73544.1"/>
    <property type="molecule type" value="Genomic_DNA"/>
</dbReference>
<feature type="compositionally biased region" description="Low complexity" evidence="2">
    <location>
        <begin position="518"/>
        <end position="541"/>
    </location>
</feature>
<feature type="compositionally biased region" description="Polar residues" evidence="2">
    <location>
        <begin position="427"/>
        <end position="436"/>
    </location>
</feature>
<sequence length="652" mass="70378">MAPVSDEATIEAEVARRVAALPPVDNSALIEAEVARKLAEKQANQPPQLSTEPIDHTAAIEAEVARRIADFQAGQAVQSTEPPQPVDNSAAIEAEVAKRIAQAQIIANSAAVEAEVSRRLAESQASHGSEPGEVTPSAADVEKIVEDRVKKEKEKLEQRITEARKGFQEYKAKAVAKALSDAAVEFEKKIAAKDEEHKKQIQALEATIAQLKNAIEELKRQLEEVKATQPTIPQINVEQHQKALDAKDLEHQKEVQKIKEEEESKLEQAKVDIRHEVQAELLVVKGGETDTTDPSAKKPPTQEELKAIIKRNVEHRLGKEKEKWQREIDNEQEKTIESKLQGALEGKLKEMEAELQIQQAASLEKSKDALRQEGAARIKVQLSMMEKRNKTLEEKIKAYESLGGSPPQQVAPPATGVKPPGAVIHPTPQQGETSQIPLPRGQGPPRKADGQGTGPAALRSLRGVLESNIPRGGGRGGGQGGRGVGGQPQQQQQQPLPGMQQSPGASQPYPQPAFQTSQMGQIGQMGQMSPNQQQQQGLPQPAFGHRLSLPGQGQQPQPQPQLPRPGIFSGGRGAGGPFNPGPGRGRGAAPQLQNIQTGHPQQNATPSQQSPGRGMNPGARQFVPTKRLREDGTEAEDQNSNIGKRIRGGHTG</sequence>
<dbReference type="AlphaFoldDB" id="A0A2T6ZDR3"/>
<feature type="coiled-coil region" evidence="1">
    <location>
        <begin position="146"/>
        <end position="228"/>
    </location>
</feature>
<proteinExistence type="predicted"/>
<keyword evidence="1" id="KW-0175">Coiled coil</keyword>
<dbReference type="STRING" id="42251.A0A2T6ZDR3"/>
<feature type="region of interest" description="Disordered" evidence="2">
    <location>
        <begin position="117"/>
        <end position="139"/>
    </location>
</feature>
<dbReference type="OrthoDB" id="343070at2759"/>
<gene>
    <name evidence="3" type="ORF">B9Z19DRAFT_531136</name>
</gene>
<protein>
    <submittedName>
        <fullName evidence="3">Uncharacterized protein</fullName>
    </submittedName>
</protein>
<feature type="compositionally biased region" description="Low complexity" evidence="2">
    <location>
        <begin position="487"/>
        <end position="504"/>
    </location>
</feature>
<accession>A0A2T6ZDR3</accession>
<evidence type="ECO:0000313" key="4">
    <source>
        <dbReference type="Proteomes" id="UP000244722"/>
    </source>
</evidence>
<comment type="caution">
    <text evidence="3">The sequence shown here is derived from an EMBL/GenBank/DDBJ whole genome shotgun (WGS) entry which is preliminary data.</text>
</comment>
<feature type="compositionally biased region" description="Gly residues" evidence="2">
    <location>
        <begin position="471"/>
        <end position="486"/>
    </location>
</feature>
<name>A0A2T6ZDR3_TUBBO</name>
<feature type="coiled-coil region" evidence="1">
    <location>
        <begin position="252"/>
        <end position="279"/>
    </location>
</feature>
<evidence type="ECO:0000313" key="3">
    <source>
        <dbReference type="EMBL" id="PUU73544.1"/>
    </source>
</evidence>
<evidence type="ECO:0000256" key="1">
    <source>
        <dbReference type="SAM" id="Coils"/>
    </source>
</evidence>
<organism evidence="3 4">
    <name type="scientific">Tuber borchii</name>
    <name type="common">White truffle</name>
    <dbReference type="NCBI Taxonomy" id="42251"/>
    <lineage>
        <taxon>Eukaryota</taxon>
        <taxon>Fungi</taxon>
        <taxon>Dikarya</taxon>
        <taxon>Ascomycota</taxon>
        <taxon>Pezizomycotina</taxon>
        <taxon>Pezizomycetes</taxon>
        <taxon>Pezizales</taxon>
        <taxon>Tuberaceae</taxon>
        <taxon>Tuber</taxon>
    </lineage>
</organism>
<feature type="region of interest" description="Disordered" evidence="2">
    <location>
        <begin position="396"/>
        <end position="652"/>
    </location>
</feature>